<accession>A0AAN1MHR1</accession>
<feature type="compositionally biased region" description="Polar residues" evidence="1">
    <location>
        <begin position="35"/>
        <end position="46"/>
    </location>
</feature>
<name>A0AAN1MHR1_9BURK</name>
<dbReference type="KEGG" id="phs:C2L64_03675"/>
<proteinExistence type="predicted"/>
<dbReference type="Proteomes" id="UP000236649">
    <property type="component" value="Chromosome 1"/>
</dbReference>
<dbReference type="EMBL" id="CP026105">
    <property type="protein sequence ID" value="AUT67539.1"/>
    <property type="molecule type" value="Genomic_DNA"/>
</dbReference>
<organism evidence="2 3">
    <name type="scientific">Paraburkholderia hospita</name>
    <dbReference type="NCBI Taxonomy" id="169430"/>
    <lineage>
        <taxon>Bacteria</taxon>
        <taxon>Pseudomonadati</taxon>
        <taxon>Pseudomonadota</taxon>
        <taxon>Betaproteobacteria</taxon>
        <taxon>Burkholderiales</taxon>
        <taxon>Burkholderiaceae</taxon>
        <taxon>Paraburkholderia</taxon>
    </lineage>
</organism>
<protein>
    <submittedName>
        <fullName evidence="2">Uncharacterized protein</fullName>
    </submittedName>
</protein>
<gene>
    <name evidence="2" type="ORF">C2L64_03675</name>
</gene>
<evidence type="ECO:0000313" key="2">
    <source>
        <dbReference type="EMBL" id="AUT67539.1"/>
    </source>
</evidence>
<feature type="compositionally biased region" description="Polar residues" evidence="1">
    <location>
        <begin position="9"/>
        <end position="28"/>
    </location>
</feature>
<reference evidence="2 3" key="1">
    <citation type="submission" date="2018-01" db="EMBL/GenBank/DDBJ databases">
        <title>Species boundaries and ecological features among Paraburkholderia terrae DSMZ17804T, P. hospita DSMZ17164T and P. caribensis DSMZ13236T.</title>
        <authorList>
            <person name="Pratama A.A."/>
        </authorList>
    </citation>
    <scope>NUCLEOTIDE SEQUENCE [LARGE SCALE GENOMIC DNA]</scope>
    <source>
        <strain evidence="2 3">DSM 17164</strain>
    </source>
</reference>
<evidence type="ECO:0000313" key="3">
    <source>
        <dbReference type="Proteomes" id="UP000236649"/>
    </source>
</evidence>
<evidence type="ECO:0000256" key="1">
    <source>
        <dbReference type="SAM" id="MobiDB-lite"/>
    </source>
</evidence>
<feature type="region of interest" description="Disordered" evidence="1">
    <location>
        <begin position="1"/>
        <end position="53"/>
    </location>
</feature>
<dbReference type="AlphaFoldDB" id="A0AAN1MHR1"/>
<sequence length="60" mass="6395">MGQGFRQHGGSTPSFGCLQQTHIEANRSASKRNPSRSNEAANNGTQRPPCCAPPALVLIF</sequence>